<sequence length="194" mass="21718">MNWTRLRSSEGRSDFSRRRSWAAGLAAGVLVLGVAPPASAESLVVVDGDDSVAGVDLMRARVTYAPRQVRVRTVHDNLVRQAIRAQQWITVHVDTDPDDAGPEYRLQGALNRGTDYQLLKVKGWRGGGRTLTCAHRMRIDWKRDVVRVAFGRGCLGEPESVRVALVVGEMSHEGETYKDWLLGPRRWTEELQRG</sequence>
<keyword evidence="2" id="KW-1185">Reference proteome</keyword>
<name>A0ABR9RNJ8_9ACTN</name>
<comment type="caution">
    <text evidence="1">The sequence shown here is derived from an EMBL/GenBank/DDBJ whole genome shotgun (WGS) entry which is preliminary data.</text>
</comment>
<dbReference type="Proteomes" id="UP000756387">
    <property type="component" value="Unassembled WGS sequence"/>
</dbReference>
<proteinExistence type="predicted"/>
<organism evidence="1 2">
    <name type="scientific">Nocardioides malaquae</name>
    <dbReference type="NCBI Taxonomy" id="2773426"/>
    <lineage>
        <taxon>Bacteria</taxon>
        <taxon>Bacillati</taxon>
        <taxon>Actinomycetota</taxon>
        <taxon>Actinomycetes</taxon>
        <taxon>Propionibacteriales</taxon>
        <taxon>Nocardioidaceae</taxon>
        <taxon>Nocardioides</taxon>
    </lineage>
</organism>
<accession>A0ABR9RNJ8</accession>
<gene>
    <name evidence="1" type="ORF">IEQ44_00615</name>
</gene>
<evidence type="ECO:0000313" key="1">
    <source>
        <dbReference type="EMBL" id="MBE7323152.1"/>
    </source>
</evidence>
<evidence type="ECO:0000313" key="2">
    <source>
        <dbReference type="Proteomes" id="UP000756387"/>
    </source>
</evidence>
<protein>
    <submittedName>
        <fullName evidence="1">Uncharacterized protein</fullName>
    </submittedName>
</protein>
<dbReference type="EMBL" id="JADCSA010000001">
    <property type="protein sequence ID" value="MBE7323152.1"/>
    <property type="molecule type" value="Genomic_DNA"/>
</dbReference>
<dbReference type="RefSeq" id="WP_193636493.1">
    <property type="nucleotide sequence ID" value="NZ_JADCSA010000001.1"/>
</dbReference>
<reference evidence="1 2" key="1">
    <citation type="submission" date="2020-10" db="EMBL/GenBank/DDBJ databases">
        <title>Nocardioides sp. isolated from sludge.</title>
        <authorList>
            <person name="Zhang X."/>
        </authorList>
    </citation>
    <scope>NUCLEOTIDE SEQUENCE [LARGE SCALE GENOMIC DNA]</scope>
    <source>
        <strain evidence="1 2">Y6</strain>
    </source>
</reference>